<evidence type="ECO:0000256" key="6">
    <source>
        <dbReference type="ARBA" id="ARBA00022692"/>
    </source>
</evidence>
<dbReference type="Pfam" id="PF13439">
    <property type="entry name" value="Glyco_transf_4"/>
    <property type="match status" value="1"/>
</dbReference>
<protein>
    <recommendedName>
        <fullName evidence="12">Alpha-1,3/1,6-mannosyltransferase ALG2</fullName>
        <ecNumber evidence="12">2.4.1.132</ecNumber>
        <ecNumber evidence="12">2.4.1.257</ecNumber>
    </recommendedName>
    <alternativeName>
        <fullName evidence="12">GDP-Man:Man(1)GlcNAc(2)-PP-Dol alpha-1,3-mannosyltransferase</fullName>
    </alternativeName>
</protein>
<dbReference type="CDD" id="cd03805">
    <property type="entry name" value="GT4_ALG2-like"/>
    <property type="match status" value="1"/>
</dbReference>
<evidence type="ECO:0000256" key="5">
    <source>
        <dbReference type="ARBA" id="ARBA00022679"/>
    </source>
</evidence>
<keyword evidence="9 12" id="KW-0472">Membrane</keyword>
<dbReference type="Pfam" id="PF00534">
    <property type="entry name" value="Glycos_transf_1"/>
    <property type="match status" value="2"/>
</dbReference>
<dbReference type="EC" id="2.4.1.257" evidence="12"/>
<dbReference type="PANTHER" id="PTHR45918:SF1">
    <property type="entry name" value="ALPHA-1,3_1,6-MANNOSYLTRANSFERASE ALG2"/>
    <property type="match status" value="1"/>
</dbReference>
<keyword evidence="4 12" id="KW-0328">Glycosyltransferase</keyword>
<evidence type="ECO:0000256" key="4">
    <source>
        <dbReference type="ARBA" id="ARBA00022676"/>
    </source>
</evidence>
<evidence type="ECO:0000256" key="2">
    <source>
        <dbReference type="ARBA" id="ARBA00004586"/>
    </source>
</evidence>
<keyword evidence="6 12" id="KW-0812">Transmembrane</keyword>
<evidence type="ECO:0000313" key="16">
    <source>
        <dbReference type="Proteomes" id="UP000256964"/>
    </source>
</evidence>
<keyword evidence="16" id="KW-1185">Reference proteome</keyword>
<reference evidence="15 16" key="1">
    <citation type="journal article" date="2018" name="Biotechnol. Biofuels">
        <title>Integrative visual omics of the white-rot fungus Polyporus brumalis exposes the biotechnological potential of its oxidative enzymes for delignifying raw plant biomass.</title>
        <authorList>
            <person name="Miyauchi S."/>
            <person name="Rancon A."/>
            <person name="Drula E."/>
            <person name="Hage H."/>
            <person name="Chaduli D."/>
            <person name="Favel A."/>
            <person name="Grisel S."/>
            <person name="Henrissat B."/>
            <person name="Herpoel-Gimbert I."/>
            <person name="Ruiz-Duenas F.J."/>
            <person name="Chevret D."/>
            <person name="Hainaut M."/>
            <person name="Lin J."/>
            <person name="Wang M."/>
            <person name="Pangilinan J."/>
            <person name="Lipzen A."/>
            <person name="Lesage-Meessen L."/>
            <person name="Navarro D."/>
            <person name="Riley R."/>
            <person name="Grigoriev I.V."/>
            <person name="Zhou S."/>
            <person name="Raouche S."/>
            <person name="Rosso M.N."/>
        </authorList>
    </citation>
    <scope>NUCLEOTIDE SEQUENCE [LARGE SCALE GENOMIC DNA]</scope>
    <source>
        <strain evidence="15 16">BRFM 1820</strain>
    </source>
</reference>
<dbReference type="GO" id="GO:0004378">
    <property type="term" value="F:GDP-Man:Man(1)GlcNAc(2)-PP-Dol alpha-1,3-mannosyltransferase activity"/>
    <property type="evidence" value="ECO:0007669"/>
    <property type="project" value="UniProtKB-UniRule"/>
</dbReference>
<keyword evidence="5 12" id="KW-0808">Transferase</keyword>
<feature type="domain" description="Glycosyl transferase family 1" evidence="13">
    <location>
        <begin position="220"/>
        <end position="285"/>
    </location>
</feature>
<evidence type="ECO:0000256" key="8">
    <source>
        <dbReference type="ARBA" id="ARBA00022989"/>
    </source>
</evidence>
<comment type="subcellular location">
    <subcellularLocation>
        <location evidence="2 12">Endoplasmic reticulum membrane</location>
    </subcellularLocation>
</comment>
<dbReference type="InterPro" id="IPR027054">
    <property type="entry name" value="ALG2"/>
</dbReference>
<evidence type="ECO:0000259" key="14">
    <source>
        <dbReference type="Pfam" id="PF13439"/>
    </source>
</evidence>
<evidence type="ECO:0000256" key="12">
    <source>
        <dbReference type="RuleBase" id="RU367136"/>
    </source>
</evidence>
<comment type="pathway">
    <text evidence="3 12">Protein modification; protein glycosylation.</text>
</comment>
<keyword evidence="8 12" id="KW-1133">Transmembrane helix</keyword>
<dbReference type="InterPro" id="IPR028098">
    <property type="entry name" value="Glyco_trans_4-like_N"/>
</dbReference>
<evidence type="ECO:0000256" key="1">
    <source>
        <dbReference type="ARBA" id="ARBA00003142"/>
    </source>
</evidence>
<comment type="function">
    <text evidence="1 12">Mannosylates Man(2)GlcNAc(2)-dolichol diphosphate and Man(1)GlcNAc(2)-dolichol diphosphate to form Man(3)GlcNAc(2)-dolichol diphosphate.</text>
</comment>
<proteinExistence type="inferred from homology"/>
<evidence type="ECO:0000256" key="3">
    <source>
        <dbReference type="ARBA" id="ARBA00004922"/>
    </source>
</evidence>
<evidence type="ECO:0000256" key="7">
    <source>
        <dbReference type="ARBA" id="ARBA00022824"/>
    </source>
</evidence>
<dbReference type="EC" id="2.4.1.132" evidence="12"/>
<dbReference type="Gene3D" id="3.40.50.2000">
    <property type="entry name" value="Glycogen Phosphorylase B"/>
    <property type="match status" value="2"/>
</dbReference>
<comment type="catalytic activity">
    <reaction evidence="10 12">
        <text>a beta-D-Man-(1-&gt;4)-beta-D-GlcNAc-(1-&gt;4)-alpha-D-GlcNAc-diphospho-di-trans,poly-cis-dolichol + GDP-alpha-D-mannose = an alpha-D-Man-(1-&gt;3)-beta-D-Man-(1-&gt;4)-beta-D-GlcNAc-(1-&gt;4)-alpha-D-GlcNAc-diphospho-di-trans,poly-cis-dolichol + GDP + H(+)</text>
        <dbReference type="Rhea" id="RHEA:29515"/>
        <dbReference type="Rhea" id="RHEA-COMP:19511"/>
        <dbReference type="Rhea" id="RHEA-COMP:19513"/>
        <dbReference type="ChEBI" id="CHEBI:15378"/>
        <dbReference type="ChEBI" id="CHEBI:57527"/>
        <dbReference type="ChEBI" id="CHEBI:58189"/>
        <dbReference type="ChEBI" id="CHEBI:58472"/>
        <dbReference type="ChEBI" id="CHEBI:132510"/>
        <dbReference type="EC" id="2.4.1.132"/>
    </reaction>
    <physiologicalReaction direction="left-to-right" evidence="10 12">
        <dbReference type="Rhea" id="RHEA:29516"/>
    </physiologicalReaction>
</comment>
<dbReference type="OrthoDB" id="448893at2759"/>
<feature type="domain" description="Glycosyl transferase family 1" evidence="13">
    <location>
        <begin position="331"/>
        <end position="424"/>
    </location>
</feature>
<dbReference type="AlphaFoldDB" id="A0A371CND6"/>
<sequence>MGRKLRIAFIHPDLGIGGAERLVVDAALGLQKLGHSVDIYTSHHDPGHCFEETRDGTLRVHHVVPPFPRAIRGKLHILFSHARQLHLTAHLVRPGAPAYDVYFVDQLSTCIPLLRAFAHTRVLFYCHFPDKLLAEGAYVEGKTKHGSVLKRIYRLPMDLLEEMTTKQADTLLANSKFTVSVFKRHMPSITVTPRVVYPGINLSAYAPPDLSASDPDIGRVSSDRPTLLSLNRFEQKKNVALAIDAFALLREKSVAGSSKNIRLVLAGGYDPRLQDNVKTLQTLLDNADADGLTYSIVTPSTSSVPLPSFAKASKPDGVTDILFLLNFSSPQRSALLTAPSTLALLYTPTNEHFGIGPVEGMACGLPVLACDSGGPTESVVDMPVEERTGWLRRPDPNVWADALVEIVSLTDEQRKRLAERAKRRAVEHFGMEAMARDLEDALLETAKMGPVPTPALLWLLLALLVGFVALLVSGLLAR</sequence>
<dbReference type="Proteomes" id="UP000256964">
    <property type="component" value="Unassembled WGS sequence"/>
</dbReference>
<dbReference type="GO" id="GO:0005789">
    <property type="term" value="C:endoplasmic reticulum membrane"/>
    <property type="evidence" value="ECO:0007669"/>
    <property type="project" value="UniProtKB-SubCell"/>
</dbReference>
<evidence type="ECO:0000259" key="13">
    <source>
        <dbReference type="Pfam" id="PF00534"/>
    </source>
</evidence>
<evidence type="ECO:0000256" key="9">
    <source>
        <dbReference type="ARBA" id="ARBA00023136"/>
    </source>
</evidence>
<dbReference type="SUPFAM" id="SSF53756">
    <property type="entry name" value="UDP-Glycosyltransferase/glycogen phosphorylase"/>
    <property type="match status" value="1"/>
</dbReference>
<dbReference type="STRING" id="139420.A0A371CND6"/>
<keyword evidence="7 12" id="KW-0256">Endoplasmic reticulum</keyword>
<gene>
    <name evidence="15" type="ORF">OH76DRAFT_1411823</name>
</gene>
<dbReference type="InterPro" id="IPR001296">
    <property type="entry name" value="Glyco_trans_1"/>
</dbReference>
<comment type="catalytic activity">
    <reaction evidence="11 12">
        <text>an alpha-D-Man-(1-&gt;3)-beta-D-Man-(1-&gt;4)-beta-D-GlcNAc-(1-&gt;4)-alpha-D-GlcNAc-diphospho-di-trans,poly-cis-dolichol + GDP-alpha-D-mannose = an alpha-D-Man-(1-&gt;3)-[alpha-D-Man-(1-&gt;6)]-beta-D-Man-(1-&gt;4)-beta-D-GlcNAc-(1-&gt;4)-alpha-D-GlcNAc-diphospho-di-trans,poly-cis-dolichol + GDP + H(+)</text>
        <dbReference type="Rhea" id="RHEA:29519"/>
        <dbReference type="Rhea" id="RHEA-COMP:19513"/>
        <dbReference type="Rhea" id="RHEA-COMP:19515"/>
        <dbReference type="ChEBI" id="CHEBI:15378"/>
        <dbReference type="ChEBI" id="CHEBI:57527"/>
        <dbReference type="ChEBI" id="CHEBI:58189"/>
        <dbReference type="ChEBI" id="CHEBI:132510"/>
        <dbReference type="ChEBI" id="CHEBI:132511"/>
        <dbReference type="EC" id="2.4.1.257"/>
    </reaction>
    <physiologicalReaction direction="left-to-right" evidence="11 12">
        <dbReference type="Rhea" id="RHEA:29520"/>
    </physiologicalReaction>
</comment>
<name>A0A371CND6_9APHY</name>
<dbReference type="EMBL" id="KZ857503">
    <property type="protein sequence ID" value="RDX41737.1"/>
    <property type="molecule type" value="Genomic_DNA"/>
</dbReference>
<feature type="domain" description="Glycosyltransferase subfamily 4-like N-terminal" evidence="14">
    <location>
        <begin position="16"/>
        <end position="203"/>
    </location>
</feature>
<evidence type="ECO:0000256" key="10">
    <source>
        <dbReference type="ARBA" id="ARBA00045103"/>
    </source>
</evidence>
<dbReference type="GO" id="GO:0102704">
    <property type="term" value="F:GDP-Man:Man(2)GlcNAc(2)-PP-Dol alpha-1,6-mannosyltransferase activity"/>
    <property type="evidence" value="ECO:0007669"/>
    <property type="project" value="UniProtKB-UniRule"/>
</dbReference>
<dbReference type="PANTHER" id="PTHR45918">
    <property type="entry name" value="ALPHA-1,3/1,6-MANNOSYLTRANSFERASE ALG2"/>
    <property type="match status" value="1"/>
</dbReference>
<accession>A0A371CND6</accession>
<feature type="transmembrane region" description="Helical" evidence="12">
    <location>
        <begin position="455"/>
        <end position="477"/>
    </location>
</feature>
<evidence type="ECO:0000256" key="11">
    <source>
        <dbReference type="ARBA" id="ARBA00045104"/>
    </source>
</evidence>
<comment type="similarity">
    <text evidence="12">Belongs to the glycosyltransferase group 1 family.</text>
</comment>
<dbReference type="UniPathway" id="UPA00378"/>
<organism evidence="15 16">
    <name type="scientific">Lentinus brumalis</name>
    <dbReference type="NCBI Taxonomy" id="2498619"/>
    <lineage>
        <taxon>Eukaryota</taxon>
        <taxon>Fungi</taxon>
        <taxon>Dikarya</taxon>
        <taxon>Basidiomycota</taxon>
        <taxon>Agaricomycotina</taxon>
        <taxon>Agaricomycetes</taxon>
        <taxon>Polyporales</taxon>
        <taxon>Polyporaceae</taxon>
        <taxon>Lentinus</taxon>
    </lineage>
</organism>
<evidence type="ECO:0000313" key="15">
    <source>
        <dbReference type="EMBL" id="RDX41737.1"/>
    </source>
</evidence>